<evidence type="ECO:0000313" key="2">
    <source>
        <dbReference type="EMBL" id="VTJ78062.1"/>
    </source>
</evidence>
<keyword evidence="3" id="KW-1185">Reference proteome</keyword>
<sequence length="182" mass="20595">MPENTGEEDAQEEPASHRVGRCTLFMYSLLSKHTEPPVTVKEPDPCPGPGKAEADTVRSGTHSDVTSEEEQERSDDTQHSQPQINDLTTKMDSASSKHLRLEANYQCFLQNLFSLKSIQDRFETIDKNQKKLEEDVVNFPRHTQGTRVEGGTEQPARWDLDEKQKQVLLVLQAILSFICNVL</sequence>
<dbReference type="Proteomes" id="UP000335636">
    <property type="component" value="Unassembled WGS sequence"/>
</dbReference>
<evidence type="ECO:0000313" key="3">
    <source>
        <dbReference type="Proteomes" id="UP000335636"/>
    </source>
</evidence>
<evidence type="ECO:0000256" key="1">
    <source>
        <dbReference type="SAM" id="MobiDB-lite"/>
    </source>
</evidence>
<organism evidence="2 3">
    <name type="scientific">Marmota monax</name>
    <name type="common">Woodchuck</name>
    <dbReference type="NCBI Taxonomy" id="9995"/>
    <lineage>
        <taxon>Eukaryota</taxon>
        <taxon>Metazoa</taxon>
        <taxon>Chordata</taxon>
        <taxon>Craniata</taxon>
        <taxon>Vertebrata</taxon>
        <taxon>Euteleostomi</taxon>
        <taxon>Mammalia</taxon>
        <taxon>Eutheria</taxon>
        <taxon>Euarchontoglires</taxon>
        <taxon>Glires</taxon>
        <taxon>Rodentia</taxon>
        <taxon>Sciuromorpha</taxon>
        <taxon>Sciuridae</taxon>
        <taxon>Xerinae</taxon>
        <taxon>Marmotini</taxon>
        <taxon>Marmota</taxon>
    </lineage>
</organism>
<comment type="caution">
    <text evidence="2">The sequence shown here is derived from an EMBL/GenBank/DDBJ whole genome shotgun (WGS) entry which is preliminary data.</text>
</comment>
<dbReference type="AlphaFoldDB" id="A0A5E4CB34"/>
<name>A0A5E4CB34_MARMO</name>
<feature type="region of interest" description="Disordered" evidence="1">
    <location>
        <begin position="35"/>
        <end position="90"/>
    </location>
</feature>
<gene>
    <name evidence="2" type="ORF">MONAX_5E033666</name>
</gene>
<reference evidence="2" key="1">
    <citation type="submission" date="2019-04" db="EMBL/GenBank/DDBJ databases">
        <authorList>
            <person name="Alioto T."/>
            <person name="Alioto T."/>
        </authorList>
    </citation>
    <scope>NUCLEOTIDE SEQUENCE [LARGE SCALE GENOMIC DNA]</scope>
</reference>
<proteinExistence type="predicted"/>
<feature type="compositionally biased region" description="Polar residues" evidence="1">
    <location>
        <begin position="79"/>
        <end position="90"/>
    </location>
</feature>
<dbReference type="EMBL" id="CABDUW010001032">
    <property type="protein sequence ID" value="VTJ78062.1"/>
    <property type="molecule type" value="Genomic_DNA"/>
</dbReference>
<accession>A0A5E4CB34</accession>
<protein>
    <submittedName>
        <fullName evidence="2">Uncharacterized protein</fullName>
    </submittedName>
</protein>